<dbReference type="AlphaFoldDB" id="A0A5B9Q920"/>
<evidence type="ECO:0000256" key="2">
    <source>
        <dbReference type="ARBA" id="ARBA00023125"/>
    </source>
</evidence>
<dbReference type="CDD" id="cd01543">
    <property type="entry name" value="PBP1_XylR"/>
    <property type="match status" value="1"/>
</dbReference>
<dbReference type="EMBL" id="CP042913">
    <property type="protein sequence ID" value="QEG33932.1"/>
    <property type="molecule type" value="Genomic_DNA"/>
</dbReference>
<evidence type="ECO:0000256" key="1">
    <source>
        <dbReference type="ARBA" id="ARBA00023015"/>
    </source>
</evidence>
<accession>A0A5B9Q920</accession>
<dbReference type="InterPro" id="IPR018060">
    <property type="entry name" value="HTH_AraC"/>
</dbReference>
<evidence type="ECO:0000313" key="6">
    <source>
        <dbReference type="Proteomes" id="UP000323917"/>
    </source>
</evidence>
<dbReference type="InterPro" id="IPR028082">
    <property type="entry name" value="Peripla_BP_I"/>
</dbReference>
<dbReference type="PROSITE" id="PS01124">
    <property type="entry name" value="HTH_ARAC_FAMILY_2"/>
    <property type="match status" value="1"/>
</dbReference>
<dbReference type="RefSeq" id="WP_148072641.1">
    <property type="nucleotide sequence ID" value="NZ_CP042913.1"/>
</dbReference>
<dbReference type="Pfam" id="PF22177">
    <property type="entry name" value="PBP1_XylR"/>
    <property type="match status" value="1"/>
</dbReference>
<dbReference type="InterPro" id="IPR054031">
    <property type="entry name" value="XylR_PBP1"/>
</dbReference>
<dbReference type="GO" id="GO:0003700">
    <property type="term" value="F:DNA-binding transcription factor activity"/>
    <property type="evidence" value="ECO:0007669"/>
    <property type="project" value="InterPro"/>
</dbReference>
<dbReference type="InterPro" id="IPR046335">
    <property type="entry name" value="LacI/GalR-like_sensor"/>
</dbReference>
<evidence type="ECO:0000259" key="4">
    <source>
        <dbReference type="PROSITE" id="PS01124"/>
    </source>
</evidence>
<sequence>MSTGFRVALDVETSRTYGRGILRGISKYLLSSRPWSIYIEQHELTGDVNRLLSRWDGDGIITRQLSPEAKSIIESRDISAIDLSNFLPPMGIHRICSADRAIGRLGAQHFIERGFRNFACCEYQGQYWSQQRTKGFVEGIEFSNYECKVYEQPFRVQAQKWNQDQDSLAKWLAALPKPVAVLATNDLLGHHVLDACSRAELLVPEQIAVLGVDDDDLICNLTNPPMSSIILDTERIGFEAAKSLDKLMQREGPVPNEKEMLEIPSLGIAVRQSTDSYAVPDPEVARALRYIREHACEGATVQDVLDHLQVSRSWLERSFREYFGRSPKTEIRNVQIERCKELLRMTDLSLDCIARLAGYKHTEYMGVVFKRETGMTPGSYRDQKDQLDV</sequence>
<dbReference type="GO" id="GO:0000976">
    <property type="term" value="F:transcription cis-regulatory region binding"/>
    <property type="evidence" value="ECO:0007669"/>
    <property type="project" value="TreeGrafter"/>
</dbReference>
<dbReference type="Gene3D" id="1.10.10.60">
    <property type="entry name" value="Homeodomain-like"/>
    <property type="match status" value="1"/>
</dbReference>
<dbReference type="OrthoDB" id="9795616at2"/>
<gene>
    <name evidence="5" type="primary">xylR_2</name>
    <name evidence="5" type="ORF">Pr1d_12030</name>
</gene>
<dbReference type="Pfam" id="PF12833">
    <property type="entry name" value="HTH_18"/>
    <property type="match status" value="1"/>
</dbReference>
<evidence type="ECO:0000256" key="3">
    <source>
        <dbReference type="ARBA" id="ARBA00023163"/>
    </source>
</evidence>
<protein>
    <submittedName>
        <fullName evidence="5">Xylose operon regulatory protein</fullName>
    </submittedName>
</protein>
<dbReference type="InterPro" id="IPR009057">
    <property type="entry name" value="Homeodomain-like_sf"/>
</dbReference>
<dbReference type="SUPFAM" id="SSF53822">
    <property type="entry name" value="Periplasmic binding protein-like I"/>
    <property type="match status" value="1"/>
</dbReference>
<dbReference type="PANTHER" id="PTHR30146:SF24">
    <property type="entry name" value="XYLOSE OPERON REGULATORY PROTEIN"/>
    <property type="match status" value="1"/>
</dbReference>
<keyword evidence="6" id="KW-1185">Reference proteome</keyword>
<dbReference type="SMART" id="SM00342">
    <property type="entry name" value="HTH_ARAC"/>
    <property type="match status" value="1"/>
</dbReference>
<evidence type="ECO:0000313" key="5">
    <source>
        <dbReference type="EMBL" id="QEG33932.1"/>
    </source>
</evidence>
<dbReference type="Gene3D" id="3.40.50.2300">
    <property type="match status" value="2"/>
</dbReference>
<proteinExistence type="predicted"/>
<feature type="domain" description="HTH araC/xylS-type" evidence="4">
    <location>
        <begin position="285"/>
        <end position="383"/>
    </location>
</feature>
<dbReference type="Proteomes" id="UP000323917">
    <property type="component" value="Chromosome"/>
</dbReference>
<organism evidence="5 6">
    <name type="scientific">Bythopirellula goksoeyrii</name>
    <dbReference type="NCBI Taxonomy" id="1400387"/>
    <lineage>
        <taxon>Bacteria</taxon>
        <taxon>Pseudomonadati</taxon>
        <taxon>Planctomycetota</taxon>
        <taxon>Planctomycetia</taxon>
        <taxon>Pirellulales</taxon>
        <taxon>Lacipirellulaceae</taxon>
        <taxon>Bythopirellula</taxon>
    </lineage>
</organism>
<dbReference type="PANTHER" id="PTHR30146">
    <property type="entry name" value="LACI-RELATED TRANSCRIPTIONAL REPRESSOR"/>
    <property type="match status" value="1"/>
</dbReference>
<dbReference type="KEGG" id="bgok:Pr1d_12030"/>
<dbReference type="Pfam" id="PF13377">
    <property type="entry name" value="Peripla_BP_3"/>
    <property type="match status" value="1"/>
</dbReference>
<name>A0A5B9Q920_9BACT</name>
<keyword evidence="1" id="KW-0805">Transcription regulation</keyword>
<dbReference type="SUPFAM" id="SSF46689">
    <property type="entry name" value="Homeodomain-like"/>
    <property type="match status" value="2"/>
</dbReference>
<keyword evidence="2" id="KW-0238">DNA-binding</keyword>
<keyword evidence="3" id="KW-0804">Transcription</keyword>
<reference evidence="5 6" key="1">
    <citation type="submission" date="2019-08" db="EMBL/GenBank/DDBJ databases">
        <title>Deep-cultivation of Planctomycetes and their phenomic and genomic characterization uncovers novel biology.</title>
        <authorList>
            <person name="Wiegand S."/>
            <person name="Jogler M."/>
            <person name="Boedeker C."/>
            <person name="Pinto D."/>
            <person name="Vollmers J."/>
            <person name="Rivas-Marin E."/>
            <person name="Kohn T."/>
            <person name="Peeters S.H."/>
            <person name="Heuer A."/>
            <person name="Rast P."/>
            <person name="Oberbeckmann S."/>
            <person name="Bunk B."/>
            <person name="Jeske O."/>
            <person name="Meyerdierks A."/>
            <person name="Storesund J.E."/>
            <person name="Kallscheuer N."/>
            <person name="Luecker S."/>
            <person name="Lage O.M."/>
            <person name="Pohl T."/>
            <person name="Merkel B.J."/>
            <person name="Hornburger P."/>
            <person name="Mueller R.-W."/>
            <person name="Bruemmer F."/>
            <person name="Labrenz M."/>
            <person name="Spormann A.M."/>
            <person name="Op den Camp H."/>
            <person name="Overmann J."/>
            <person name="Amann R."/>
            <person name="Jetten M.S.M."/>
            <person name="Mascher T."/>
            <person name="Medema M.H."/>
            <person name="Devos D.P."/>
            <person name="Kaster A.-K."/>
            <person name="Ovreas L."/>
            <person name="Rohde M."/>
            <person name="Galperin M.Y."/>
            <person name="Jogler C."/>
        </authorList>
    </citation>
    <scope>NUCLEOTIDE SEQUENCE [LARGE SCALE GENOMIC DNA]</scope>
    <source>
        <strain evidence="5 6">Pr1d</strain>
    </source>
</reference>